<protein>
    <submittedName>
        <fullName evidence="2">Phosphohydrolase</fullName>
    </submittedName>
</protein>
<dbReference type="Gene3D" id="2.30.110.10">
    <property type="entry name" value="Electron Transport, Fmn-binding Protein, Chain A"/>
    <property type="match status" value="1"/>
</dbReference>
<dbReference type="Pfam" id="PF01243">
    <property type="entry name" value="PNPOx_N"/>
    <property type="match status" value="1"/>
</dbReference>
<dbReference type="OrthoDB" id="9796486at2"/>
<name>A0A419SKQ1_9BACL</name>
<dbReference type="Proteomes" id="UP000284219">
    <property type="component" value="Unassembled WGS sequence"/>
</dbReference>
<dbReference type="RefSeq" id="WP_120189823.1">
    <property type="nucleotide sequence ID" value="NZ_MCHY01000008.1"/>
</dbReference>
<reference evidence="2 3" key="1">
    <citation type="submission" date="2016-08" db="EMBL/GenBank/DDBJ databases">
        <title>Novel Firmicute Genomes.</title>
        <authorList>
            <person name="Poppleton D.I."/>
            <person name="Gribaldo S."/>
        </authorList>
    </citation>
    <scope>NUCLEOTIDE SEQUENCE [LARGE SCALE GENOMIC DNA]</scope>
    <source>
        <strain evidence="2 3">RAOx-1</strain>
    </source>
</reference>
<dbReference type="GO" id="GO:0016787">
    <property type="term" value="F:hydrolase activity"/>
    <property type="evidence" value="ECO:0007669"/>
    <property type="project" value="UniProtKB-KW"/>
</dbReference>
<gene>
    <name evidence="2" type="ORF">BEP19_09095</name>
</gene>
<proteinExistence type="predicted"/>
<accession>A0A419SKQ1</accession>
<evidence type="ECO:0000259" key="1">
    <source>
        <dbReference type="Pfam" id="PF01243"/>
    </source>
</evidence>
<evidence type="ECO:0000313" key="3">
    <source>
        <dbReference type="Proteomes" id="UP000284219"/>
    </source>
</evidence>
<sequence length="198" mass="22136">MNSINFSQYAVTSEDELRRIVKAPHEHVVKKSVTTINEQCKQFIKMSPLFFLSTSNKDGTCDVSPRGDLPSPIKVINSHQLVIPDRPGNRRLDSITNIISNPHVGLVFLIPGLEEVLRINGRATVIKNGPILNDMQMNGASPLLGIGVDVEECYIHCSRALNQSKIWDAQTWQKAENLPIGKEIFRDHLKMNGIELKA</sequence>
<keyword evidence="3" id="KW-1185">Reference proteome</keyword>
<comment type="caution">
    <text evidence="2">The sequence shown here is derived from an EMBL/GenBank/DDBJ whole genome shotgun (WGS) entry which is preliminary data.</text>
</comment>
<dbReference type="InterPro" id="IPR011576">
    <property type="entry name" value="Pyridox_Oxase_N"/>
</dbReference>
<feature type="domain" description="Pyridoxamine 5'-phosphate oxidase N-terminal" evidence="1">
    <location>
        <begin position="37"/>
        <end position="157"/>
    </location>
</feature>
<dbReference type="InterPro" id="IPR012349">
    <property type="entry name" value="Split_barrel_FMN-bd"/>
</dbReference>
<dbReference type="AlphaFoldDB" id="A0A419SKQ1"/>
<dbReference type="EMBL" id="MCHY01000008">
    <property type="protein sequence ID" value="RKD24529.1"/>
    <property type="molecule type" value="Genomic_DNA"/>
</dbReference>
<dbReference type="NCBIfam" id="TIGR04025">
    <property type="entry name" value="PPOX_FMN_DR2398"/>
    <property type="match status" value="1"/>
</dbReference>
<organism evidence="2 3">
    <name type="scientific">Ammoniphilus oxalaticus</name>
    <dbReference type="NCBI Taxonomy" id="66863"/>
    <lineage>
        <taxon>Bacteria</taxon>
        <taxon>Bacillati</taxon>
        <taxon>Bacillota</taxon>
        <taxon>Bacilli</taxon>
        <taxon>Bacillales</taxon>
        <taxon>Paenibacillaceae</taxon>
        <taxon>Aneurinibacillus group</taxon>
        <taxon>Ammoniphilus</taxon>
    </lineage>
</organism>
<keyword evidence="2" id="KW-0378">Hydrolase</keyword>
<dbReference type="SUPFAM" id="SSF50475">
    <property type="entry name" value="FMN-binding split barrel"/>
    <property type="match status" value="1"/>
</dbReference>
<dbReference type="PANTHER" id="PTHR42815">
    <property type="entry name" value="FAD-BINDING, PUTATIVE (AFU_ORTHOLOGUE AFUA_6G07600)-RELATED"/>
    <property type="match status" value="1"/>
</dbReference>
<dbReference type="InterPro" id="IPR024029">
    <property type="entry name" value="Pyridox_Oxase_FMN-dep"/>
</dbReference>
<evidence type="ECO:0000313" key="2">
    <source>
        <dbReference type="EMBL" id="RKD24529.1"/>
    </source>
</evidence>
<dbReference type="PANTHER" id="PTHR42815:SF2">
    <property type="entry name" value="FAD-BINDING, PUTATIVE (AFU_ORTHOLOGUE AFUA_6G07600)-RELATED"/>
    <property type="match status" value="1"/>
</dbReference>